<feature type="domain" description="Bacteriophage T5 Orf172 DNA-binding" evidence="1">
    <location>
        <begin position="149"/>
        <end position="234"/>
    </location>
</feature>
<evidence type="ECO:0000259" key="1">
    <source>
        <dbReference type="Pfam" id="PF10544"/>
    </source>
</evidence>
<accession>A0A1V0SJH9</accession>
<organism evidence="2">
    <name type="scientific">Klosneuvirus KNV1</name>
    <dbReference type="NCBI Taxonomy" id="1977640"/>
    <lineage>
        <taxon>Viruses</taxon>
        <taxon>Varidnaviria</taxon>
        <taxon>Bamfordvirae</taxon>
        <taxon>Nucleocytoviricota</taxon>
        <taxon>Megaviricetes</taxon>
        <taxon>Imitervirales</taxon>
        <taxon>Mimiviridae</taxon>
        <taxon>Klosneuvirinae</taxon>
        <taxon>Klosneuvirus</taxon>
    </lineage>
</organism>
<dbReference type="Pfam" id="PF10544">
    <property type="entry name" value="T5orf172"/>
    <property type="match status" value="1"/>
</dbReference>
<proteinExistence type="predicted"/>
<dbReference type="InterPro" id="IPR018306">
    <property type="entry name" value="Phage_T5_Orf172_DNA-bd"/>
</dbReference>
<protein>
    <recommendedName>
        <fullName evidence="1">Bacteriophage T5 Orf172 DNA-binding domain-containing protein</fullName>
    </recommendedName>
</protein>
<evidence type="ECO:0000313" key="2">
    <source>
        <dbReference type="EMBL" id="ARF11875.1"/>
    </source>
</evidence>
<reference evidence="2" key="1">
    <citation type="journal article" date="2017" name="Science">
        <title>Giant viruses with an expanded complement of translation system components.</title>
        <authorList>
            <person name="Schulz F."/>
            <person name="Yutin N."/>
            <person name="Ivanova N.N."/>
            <person name="Ortega D.R."/>
            <person name="Lee T.K."/>
            <person name="Vierheilig J."/>
            <person name="Daims H."/>
            <person name="Horn M."/>
            <person name="Wagner M."/>
            <person name="Jensen G.J."/>
            <person name="Kyrpides N.C."/>
            <person name="Koonin E.V."/>
            <person name="Woyke T."/>
        </authorList>
    </citation>
    <scope>NUCLEOTIDE SEQUENCE</scope>
    <source>
        <strain evidence="2">KNV1</strain>
    </source>
</reference>
<gene>
    <name evidence="2" type="ORF">Klosneuvirus_3_10</name>
</gene>
<sequence>MENFLKQFSVLPKKFVDDFFVIAKEHYDDSEKVIDFDIVCKWLEIRKDHLKKVLIGNFEKDYDYIITKKQKKQITGVGLTTYHDIRITPNCFKELCMISSTTKAKDVRKYFIEMERLIKTYYKSITEDMHKQIGLLQTNQKPKLDIKGGIIYVLKAQNSDVTLYKLGKTKNIKDRIKNYNTGNANDVEPIFIMKVNDVNAVENCVKNACKQYQYRKYKEVYQIDIDVLKEVMSKCDDIMKFVAKKNTKQIKKQINDNIKQMETKEGTYFMYIDKQ</sequence>
<dbReference type="EMBL" id="KY684110">
    <property type="protein sequence ID" value="ARF11875.1"/>
    <property type="molecule type" value="Genomic_DNA"/>
</dbReference>
<name>A0A1V0SJH9_9VIRU</name>